<dbReference type="InterPro" id="IPR012336">
    <property type="entry name" value="Thioredoxin-like_fold"/>
</dbReference>
<dbReference type="HOGENOM" id="CLU_000288_47_3_11"/>
<gene>
    <name evidence="3" type="ORF">O159_03590</name>
</gene>
<dbReference type="PROSITE" id="PS51257">
    <property type="entry name" value="PROKAR_LIPOPROTEIN"/>
    <property type="match status" value="1"/>
</dbReference>
<dbReference type="RefSeq" id="WP_021754017.1">
    <property type="nucleotide sequence ID" value="NC_022438.1"/>
</dbReference>
<keyword evidence="1" id="KW-0732">Signal</keyword>
<name>U3P534_LEIXC</name>
<sequence>MRAARENRRRRIAAAAAIALVALALSGCVAQTQQPAATSSATSARTAGVVEYGSGAKTVDLYVDPLCPYCRHFEQLSGPMLLSEAKAGRLTLRVHPMAILDRLSNGTRYSTRAAAAVLTVGASHPDSWPAFLAKLFENQPEENSVGLTDEQLEALAADAGTPVTLTGGASPMETEVASATETALQLGVSHVPTVMVDGKVFPGSSQQTAEFEKFYRSN</sequence>
<dbReference type="CDD" id="cd02972">
    <property type="entry name" value="DsbA_family"/>
    <property type="match status" value="1"/>
</dbReference>
<organism evidence="3 4">
    <name type="scientific">Leifsonia xyli subsp. cynodontis DSM 46306</name>
    <dbReference type="NCBI Taxonomy" id="1389489"/>
    <lineage>
        <taxon>Bacteria</taxon>
        <taxon>Bacillati</taxon>
        <taxon>Actinomycetota</taxon>
        <taxon>Actinomycetes</taxon>
        <taxon>Micrococcales</taxon>
        <taxon>Microbacteriaceae</taxon>
        <taxon>Leifsonia</taxon>
    </lineage>
</organism>
<dbReference type="Proteomes" id="UP000016743">
    <property type="component" value="Chromosome"/>
</dbReference>
<accession>U3P534</accession>
<evidence type="ECO:0000313" key="4">
    <source>
        <dbReference type="Proteomes" id="UP000016743"/>
    </source>
</evidence>
<protein>
    <recommendedName>
        <fullName evidence="2">Thioredoxin-like fold domain-containing protein</fullName>
    </recommendedName>
</protein>
<dbReference type="STRING" id="1389489.O159_03590"/>
<dbReference type="AlphaFoldDB" id="U3P534"/>
<keyword evidence="4" id="KW-1185">Reference proteome</keyword>
<dbReference type="Pfam" id="PF13462">
    <property type="entry name" value="Thioredoxin_4"/>
    <property type="match status" value="1"/>
</dbReference>
<evidence type="ECO:0000313" key="3">
    <source>
        <dbReference type="EMBL" id="AGW40574.1"/>
    </source>
</evidence>
<proteinExistence type="predicted"/>
<evidence type="ECO:0000259" key="2">
    <source>
        <dbReference type="Pfam" id="PF13462"/>
    </source>
</evidence>
<dbReference type="SUPFAM" id="SSF52833">
    <property type="entry name" value="Thioredoxin-like"/>
    <property type="match status" value="1"/>
</dbReference>
<feature type="chain" id="PRO_5038594988" description="Thioredoxin-like fold domain-containing protein" evidence="1">
    <location>
        <begin position="31"/>
        <end position="218"/>
    </location>
</feature>
<dbReference type="KEGG" id="lxy:O159_03590"/>
<feature type="domain" description="Thioredoxin-like fold" evidence="2">
    <location>
        <begin position="57"/>
        <end position="206"/>
    </location>
</feature>
<reference evidence="3 4" key="1">
    <citation type="journal article" date="2013" name="Genome Announc.">
        <title>Complete Genome Sequence of Leifsonia xyli subsp. cynodontis Strain DSM46306, a Gram-Positive Bacterial Pathogen of Grasses.</title>
        <authorList>
            <person name="Monteiro-Vitorello C.B."/>
            <person name="Zerillo M.M."/>
            <person name="Van Sluys M.A."/>
            <person name="Camargo L.E."/>
            <person name="Kitajima J.P."/>
        </authorList>
    </citation>
    <scope>NUCLEOTIDE SEQUENCE [LARGE SCALE GENOMIC DNA]</scope>
    <source>
        <strain evidence="3 4">DSM 46306</strain>
    </source>
</reference>
<feature type="signal peptide" evidence="1">
    <location>
        <begin position="1"/>
        <end position="30"/>
    </location>
</feature>
<dbReference type="OrthoDB" id="117402at2"/>
<dbReference type="eggNOG" id="COG1651">
    <property type="taxonomic scope" value="Bacteria"/>
</dbReference>
<dbReference type="InterPro" id="IPR036249">
    <property type="entry name" value="Thioredoxin-like_sf"/>
</dbReference>
<dbReference type="PATRIC" id="fig|1389489.3.peg.341"/>
<dbReference type="Gene3D" id="3.40.30.10">
    <property type="entry name" value="Glutaredoxin"/>
    <property type="match status" value="1"/>
</dbReference>
<evidence type="ECO:0000256" key="1">
    <source>
        <dbReference type="SAM" id="SignalP"/>
    </source>
</evidence>
<dbReference type="EMBL" id="CP006734">
    <property type="protein sequence ID" value="AGW40574.1"/>
    <property type="molecule type" value="Genomic_DNA"/>
</dbReference>